<gene>
    <name evidence="1" type="ORF">VC03_04325</name>
</gene>
<dbReference type="STRING" id="187101.VC03_04325"/>
<dbReference type="HOGENOM" id="CLU_1331201_0_0_0"/>
<proteinExistence type="predicted"/>
<keyword evidence="2" id="KW-1185">Reference proteome</keyword>
<reference evidence="1 2" key="1">
    <citation type="journal article" date="2012" name="BMC Genomics">
        <title>Genomic sequence analysis and characterization of Sneathia amnii sp. nov.</title>
        <authorList>
            <consortium name="Vaginal Microbiome Consortium (additional members)"/>
            <person name="Harwich M.D.Jr."/>
            <person name="Serrano M.G."/>
            <person name="Fettweis J.M."/>
            <person name="Alves J.M."/>
            <person name="Reimers M.A."/>
            <person name="Buck G.A."/>
            <person name="Jefferson K.K."/>
        </authorList>
    </citation>
    <scope>NUCLEOTIDE SEQUENCE [LARGE SCALE GENOMIC DNA]</scope>
    <source>
        <strain evidence="1 2">SN35</strain>
    </source>
</reference>
<dbReference type="EMBL" id="CP011280">
    <property type="protein sequence ID" value="AKC95721.1"/>
    <property type="molecule type" value="Genomic_DNA"/>
</dbReference>
<dbReference type="KEGG" id="sns:VC03_04325"/>
<dbReference type="PATRIC" id="fig|1069640.6.peg.853"/>
<protein>
    <submittedName>
        <fullName evidence="1">Uncharacterized protein</fullName>
    </submittedName>
</protein>
<accession>A0A0E3ZCK2</accession>
<evidence type="ECO:0000313" key="2">
    <source>
        <dbReference type="Proteomes" id="UP000033103"/>
    </source>
</evidence>
<dbReference type="Proteomes" id="UP000033103">
    <property type="component" value="Chromosome"/>
</dbReference>
<dbReference type="RefSeq" id="WP_046328826.1">
    <property type="nucleotide sequence ID" value="NZ_CP011280.1"/>
</dbReference>
<sequence>MKNLKQIMQKYILKNEKPTYYRVKKDLTVEVLEPSYIFELIYFGEQELAEKNQKDCVVKKYKKIKRLTKLDTDTIYDRLFRSLVNTDKYHSLQLANELMIRDPKTLLQLLYDLSYISCDENKLIKTYLFECISNEIGYEEFLLRNLIGYFTYSYPGYVSAEQKKLFLKNASALYVLIYTKKFGKLDILGDDNMSIEKKSIYKNLMK</sequence>
<name>A0A0E3ZCK2_9FUSO</name>
<dbReference type="OrthoDB" id="95265at2"/>
<evidence type="ECO:0000313" key="1">
    <source>
        <dbReference type="EMBL" id="AKC95721.1"/>
    </source>
</evidence>
<dbReference type="AlphaFoldDB" id="A0A0E3ZCK2"/>
<organism evidence="1 2">
    <name type="scientific">Sneathia vaginalis</name>
    <dbReference type="NCBI Taxonomy" id="187101"/>
    <lineage>
        <taxon>Bacteria</taxon>
        <taxon>Fusobacteriati</taxon>
        <taxon>Fusobacteriota</taxon>
        <taxon>Fusobacteriia</taxon>
        <taxon>Fusobacteriales</taxon>
        <taxon>Leptotrichiaceae</taxon>
        <taxon>Sneathia</taxon>
    </lineage>
</organism>